<accession>A0A1U7PMU3</accession>
<dbReference type="Proteomes" id="UP000187550">
    <property type="component" value="Unassembled WGS sequence"/>
</dbReference>
<keyword evidence="3" id="KW-1185">Reference proteome</keyword>
<protein>
    <submittedName>
        <fullName evidence="2">Ornithine cyclodeaminase</fullName>
    </submittedName>
</protein>
<dbReference type="Pfam" id="PF02423">
    <property type="entry name" value="OCD_Mu_crystall"/>
    <property type="match status" value="1"/>
</dbReference>
<dbReference type="PANTHER" id="PTHR13812:SF19">
    <property type="entry name" value="KETIMINE REDUCTASE MU-CRYSTALLIN"/>
    <property type="match status" value="1"/>
</dbReference>
<sequence length="331" mass="36152">MITMNEQQIMDFYGMDEAIRDVEGVLHSLAAGKVENPIRTVIEFPDRSASVLYMPCADLADGIATNKTVTIFPENPQSNGLPTTQGVVLVTDATDGRHLAMLNASYLTRLRTGAMSGIATRHLSREDASVLCVIGTGGMAYEQALGVLAVRNIREILLFNPTESKAKAFGGRLRTEGRISDEVKLEIVRDVNEAVERADIINCATRSETPVFEGTAIRPGTHVNGVGSYLPHMREVDVEFISRCSKIVVDDLHGVTEEAGELIHADRETGWSFDDLHGELVHLVTGEVPGRESGEEITFFKCVGAAYYDLAVSKGVYRKAEKERRGVQADV</sequence>
<dbReference type="InterPro" id="IPR023401">
    <property type="entry name" value="ODC_N"/>
</dbReference>
<dbReference type="SUPFAM" id="SSF51735">
    <property type="entry name" value="NAD(P)-binding Rossmann-fold domains"/>
    <property type="match status" value="1"/>
</dbReference>
<dbReference type="EMBL" id="FTPL01000001">
    <property type="protein sequence ID" value="SIT71564.1"/>
    <property type="molecule type" value="Genomic_DNA"/>
</dbReference>
<dbReference type="RefSeq" id="WP_076756999.1">
    <property type="nucleotide sequence ID" value="NZ_FTPL01000001.1"/>
</dbReference>
<dbReference type="PIRSF" id="PIRSF001439">
    <property type="entry name" value="CryM"/>
    <property type="match status" value="1"/>
</dbReference>
<evidence type="ECO:0000313" key="3">
    <source>
        <dbReference type="Proteomes" id="UP000187550"/>
    </source>
</evidence>
<dbReference type="OrthoDB" id="9792005at2"/>
<reference evidence="3" key="1">
    <citation type="submission" date="2017-01" db="EMBL/GenBank/DDBJ databases">
        <authorList>
            <person name="Varghese N."/>
            <person name="Submissions S."/>
        </authorList>
    </citation>
    <scope>NUCLEOTIDE SEQUENCE [LARGE SCALE GENOMIC DNA]</scope>
    <source>
        <strain evidence="3">MNA4</strain>
    </source>
</reference>
<comment type="similarity">
    <text evidence="1">Belongs to the ornithine cyclodeaminase/mu-crystallin family.</text>
</comment>
<dbReference type="Gene3D" id="3.30.1780.10">
    <property type="entry name" value="ornithine cyclodeaminase, domain 1"/>
    <property type="match status" value="1"/>
</dbReference>
<dbReference type="FunFam" id="3.40.50.720:FF:000311">
    <property type="entry name" value="Ornithine cyclodeaminase"/>
    <property type="match status" value="1"/>
</dbReference>
<dbReference type="InterPro" id="IPR003462">
    <property type="entry name" value="ODC_Mu_crystall"/>
</dbReference>
<organism evidence="2 3">
    <name type="scientific">Edaphobacillus lindanitolerans</name>
    <dbReference type="NCBI Taxonomy" id="550447"/>
    <lineage>
        <taxon>Bacteria</taxon>
        <taxon>Bacillati</taxon>
        <taxon>Bacillota</taxon>
        <taxon>Bacilli</taxon>
        <taxon>Bacillales</taxon>
        <taxon>Bacillaceae</taxon>
        <taxon>Edaphobacillus</taxon>
    </lineage>
</organism>
<dbReference type="STRING" id="550447.SAMN05428946_0745"/>
<evidence type="ECO:0000256" key="1">
    <source>
        <dbReference type="ARBA" id="ARBA00008903"/>
    </source>
</evidence>
<dbReference type="Gene3D" id="3.40.50.720">
    <property type="entry name" value="NAD(P)-binding Rossmann-like Domain"/>
    <property type="match status" value="1"/>
</dbReference>
<evidence type="ECO:0000313" key="2">
    <source>
        <dbReference type="EMBL" id="SIT71564.1"/>
    </source>
</evidence>
<name>A0A1U7PMU3_9BACI</name>
<dbReference type="InterPro" id="IPR036291">
    <property type="entry name" value="NAD(P)-bd_dom_sf"/>
</dbReference>
<proteinExistence type="inferred from homology"/>
<dbReference type="GO" id="GO:0016491">
    <property type="term" value="F:oxidoreductase activity"/>
    <property type="evidence" value="ECO:0007669"/>
    <property type="project" value="UniProtKB-ARBA"/>
</dbReference>
<gene>
    <name evidence="2" type="ORF">SAMN05428946_0745</name>
</gene>
<dbReference type="PANTHER" id="PTHR13812">
    <property type="entry name" value="KETIMINE REDUCTASE MU-CRYSTALLIN"/>
    <property type="match status" value="1"/>
</dbReference>
<dbReference type="GO" id="GO:0019752">
    <property type="term" value="P:carboxylic acid metabolic process"/>
    <property type="evidence" value="ECO:0007669"/>
    <property type="project" value="UniProtKB-ARBA"/>
</dbReference>
<dbReference type="AlphaFoldDB" id="A0A1U7PMU3"/>
<dbReference type="GO" id="GO:0005737">
    <property type="term" value="C:cytoplasm"/>
    <property type="evidence" value="ECO:0007669"/>
    <property type="project" value="TreeGrafter"/>
</dbReference>